<comment type="caution">
    <text evidence="1">The sequence shown here is derived from an EMBL/GenBank/DDBJ whole genome shotgun (WGS) entry which is preliminary data.</text>
</comment>
<accession>A0A834YPE0</accession>
<gene>
    <name evidence="1" type="ORF">HHK36_022332</name>
</gene>
<proteinExistence type="predicted"/>
<evidence type="ECO:0000313" key="2">
    <source>
        <dbReference type="Proteomes" id="UP000655225"/>
    </source>
</evidence>
<dbReference type="OrthoDB" id="2017576at2759"/>
<evidence type="ECO:0000313" key="1">
    <source>
        <dbReference type="EMBL" id="KAF8391992.1"/>
    </source>
</evidence>
<protein>
    <submittedName>
        <fullName evidence="1">Uncharacterized protein</fullName>
    </submittedName>
</protein>
<sequence length="131" mass="15067">MCPFIPLLMHSPHYYDSKYTASLAPGGRKRSRPVDDVAVVEGVMKALETIAQYDDLFTILRGQFFKFSSQSALFSMQAAKVDAFLMPAIEWWFNESYHEGPFKKWDIDRDEGLFDDSSAKLEELKWASLDE</sequence>
<organism evidence="1 2">
    <name type="scientific">Tetracentron sinense</name>
    <name type="common">Spur-leaf</name>
    <dbReference type="NCBI Taxonomy" id="13715"/>
    <lineage>
        <taxon>Eukaryota</taxon>
        <taxon>Viridiplantae</taxon>
        <taxon>Streptophyta</taxon>
        <taxon>Embryophyta</taxon>
        <taxon>Tracheophyta</taxon>
        <taxon>Spermatophyta</taxon>
        <taxon>Magnoliopsida</taxon>
        <taxon>Trochodendrales</taxon>
        <taxon>Trochodendraceae</taxon>
        <taxon>Tetracentron</taxon>
    </lineage>
</organism>
<name>A0A834YPE0_TETSI</name>
<dbReference type="EMBL" id="JABCRI010000016">
    <property type="protein sequence ID" value="KAF8391992.1"/>
    <property type="molecule type" value="Genomic_DNA"/>
</dbReference>
<dbReference type="AlphaFoldDB" id="A0A834YPE0"/>
<reference evidence="1 2" key="1">
    <citation type="submission" date="2020-04" db="EMBL/GenBank/DDBJ databases">
        <title>Plant Genome Project.</title>
        <authorList>
            <person name="Zhang R.-G."/>
        </authorList>
    </citation>
    <scope>NUCLEOTIDE SEQUENCE [LARGE SCALE GENOMIC DNA]</scope>
    <source>
        <strain evidence="1">YNK0</strain>
        <tissue evidence="1">Leaf</tissue>
    </source>
</reference>
<keyword evidence="2" id="KW-1185">Reference proteome</keyword>
<dbReference type="Proteomes" id="UP000655225">
    <property type="component" value="Unassembled WGS sequence"/>
</dbReference>